<name>A0A2R6AUM2_9ARCH</name>
<organism evidence="1 2">
    <name type="scientific">Candidatus Marsarchaeota G2 archaeon ECH_B_SAG-M15</name>
    <dbReference type="NCBI Taxonomy" id="1978162"/>
    <lineage>
        <taxon>Archaea</taxon>
        <taxon>Candidatus Marsarchaeota</taxon>
        <taxon>Candidatus Marsarchaeota group 2</taxon>
    </lineage>
</organism>
<dbReference type="SUPFAM" id="SSF160975">
    <property type="entry name" value="AF1531-like"/>
    <property type="match status" value="1"/>
</dbReference>
<dbReference type="Proteomes" id="UP000240490">
    <property type="component" value="Unassembled WGS sequence"/>
</dbReference>
<dbReference type="Gene3D" id="1.10.150.280">
    <property type="entry name" value="AF1531-like domain"/>
    <property type="match status" value="1"/>
</dbReference>
<dbReference type="Pfam" id="PF04919">
    <property type="entry name" value="DUF655"/>
    <property type="match status" value="1"/>
</dbReference>
<protein>
    <submittedName>
        <fullName evidence="1">Uncharacterized protein</fullName>
    </submittedName>
</protein>
<dbReference type="EMBL" id="NEXJ01000097">
    <property type="protein sequence ID" value="PSN90084.1"/>
    <property type="molecule type" value="Genomic_DNA"/>
</dbReference>
<dbReference type="InterPro" id="IPR012340">
    <property type="entry name" value="NA-bd_OB-fold"/>
</dbReference>
<dbReference type="InterPro" id="IPR007003">
    <property type="entry name" value="DUF655"/>
</dbReference>
<accession>A0A2R6AUM2</accession>
<proteinExistence type="predicted"/>
<evidence type="ECO:0000313" key="2">
    <source>
        <dbReference type="Proteomes" id="UP000240490"/>
    </source>
</evidence>
<evidence type="ECO:0000313" key="1">
    <source>
        <dbReference type="EMBL" id="PSN90084.1"/>
    </source>
</evidence>
<dbReference type="PANTHER" id="PTHR40734">
    <property type="entry name" value="TRNA-SPECIFIC ADENOSINE DEAMINASE-RELATED"/>
    <property type="match status" value="1"/>
</dbReference>
<dbReference type="PANTHER" id="PTHR40734:SF1">
    <property type="entry name" value="DNA-BINDING PROTEIN"/>
    <property type="match status" value="1"/>
</dbReference>
<dbReference type="AlphaFoldDB" id="A0A2R6AUM2"/>
<dbReference type="Gene3D" id="2.40.50.140">
    <property type="entry name" value="Nucleic acid-binding proteins"/>
    <property type="match status" value="1"/>
</dbReference>
<comment type="caution">
    <text evidence="1">The sequence shown here is derived from an EMBL/GenBank/DDBJ whole genome shotgun (WGS) entry which is preliminary data.</text>
</comment>
<reference evidence="1 2" key="1">
    <citation type="submission" date="2017-04" db="EMBL/GenBank/DDBJ databases">
        <title>Novel microbial lineages endemic to geothermal iron-oxide mats fill important gaps in the evolutionary history of Archaea.</title>
        <authorList>
            <person name="Jay Z.J."/>
            <person name="Beam J.P."/>
            <person name="Dlakic M."/>
            <person name="Rusch D.B."/>
            <person name="Kozubal M.A."/>
            <person name="Inskeep W.P."/>
        </authorList>
    </citation>
    <scope>NUCLEOTIDE SEQUENCE [LARGE SCALE GENOMIC DNA]</scope>
    <source>
        <strain evidence="1">ECH_B_SAG-M15</strain>
    </source>
</reference>
<sequence length="197" mass="22809">MSIDAKEQRRPHRDQYFYVLDYLPGGSPAESRQPHGREPVAQVIGEEYFTLLEVVPLEGIAIKTGDRIFVGRGPEDRLYSQVSRVVRPITYSDLSMVAKRELENVLEMIVDINEARFVDFFNNAKPLTVKMHQLELIPGIGKKLMWEILAEREKQPFKSIDDLQTRIKVIGIKKKIIERILSELQGNEKYRIFVMPP</sequence>
<gene>
    <name evidence="1" type="ORF">B9Q08_05410</name>
</gene>